<name>A0A2R5GZ40_9STRA</name>
<dbReference type="GO" id="GO:0007052">
    <property type="term" value="P:mitotic spindle organization"/>
    <property type="evidence" value="ECO:0007669"/>
    <property type="project" value="TreeGrafter"/>
</dbReference>
<reference evidence="13 14" key="1">
    <citation type="submission" date="2017-12" db="EMBL/GenBank/DDBJ databases">
        <title>Sequencing, de novo assembly and annotation of complete genome of a new Thraustochytrid species, strain FCC1311.</title>
        <authorList>
            <person name="Sedici K."/>
            <person name="Godart F."/>
            <person name="Aiese Cigliano R."/>
            <person name="Sanseverino W."/>
            <person name="Barakat M."/>
            <person name="Ortet P."/>
            <person name="Marechal E."/>
            <person name="Cagnac O."/>
            <person name="Amato A."/>
        </authorList>
    </citation>
    <scope>NUCLEOTIDE SEQUENCE [LARGE SCALE GENOMIC DNA]</scope>
</reference>
<evidence type="ECO:0000313" key="14">
    <source>
        <dbReference type="Proteomes" id="UP000241890"/>
    </source>
</evidence>
<dbReference type="InterPro" id="IPR027640">
    <property type="entry name" value="Kinesin-like_fam"/>
</dbReference>
<evidence type="ECO:0000256" key="1">
    <source>
        <dbReference type="ARBA" id="ARBA00001947"/>
    </source>
</evidence>
<dbReference type="EMBL" id="BEYU01000150">
    <property type="protein sequence ID" value="GBG33284.1"/>
    <property type="molecule type" value="Genomic_DNA"/>
</dbReference>
<dbReference type="PROSITE" id="PS50067">
    <property type="entry name" value="KINESIN_MOTOR_2"/>
    <property type="match status" value="1"/>
</dbReference>
<accession>A0A2R5GZ40</accession>
<keyword evidence="14" id="KW-1185">Reference proteome</keyword>
<dbReference type="PRINTS" id="PR00380">
    <property type="entry name" value="KINESINHEAVY"/>
</dbReference>
<feature type="binding site" evidence="10">
    <location>
        <begin position="47"/>
        <end position="54"/>
    </location>
    <ligand>
        <name>ATP</name>
        <dbReference type="ChEBI" id="CHEBI:30616"/>
    </ligand>
</feature>
<dbReference type="GO" id="GO:0051231">
    <property type="term" value="P:spindle elongation"/>
    <property type="evidence" value="ECO:0007669"/>
    <property type="project" value="TreeGrafter"/>
</dbReference>
<comment type="caution">
    <text evidence="13">The sequence shown here is derived from an EMBL/GenBank/DDBJ whole genome shotgun (WGS) entry which is preliminary data.</text>
</comment>
<comment type="similarity">
    <text evidence="10">Belongs to the TRAFAC class myosin-kinesin ATPase superfamily. Kinesin family.</text>
</comment>
<dbReference type="Proteomes" id="UP000241890">
    <property type="component" value="Unassembled WGS sequence"/>
</dbReference>
<keyword evidence="4" id="KW-0479">Metal-binding</keyword>
<dbReference type="InterPro" id="IPR027417">
    <property type="entry name" value="P-loop_NTPase"/>
</dbReference>
<dbReference type="GO" id="GO:0005737">
    <property type="term" value="C:cytoplasm"/>
    <property type="evidence" value="ECO:0007669"/>
    <property type="project" value="UniProtKB-SubCell"/>
</dbReference>
<feature type="region of interest" description="Disordered" evidence="11">
    <location>
        <begin position="691"/>
        <end position="730"/>
    </location>
</feature>
<protein>
    <submittedName>
        <fullName evidence="13">Kinesin-like protein</fullName>
    </submittedName>
</protein>
<evidence type="ECO:0000313" key="13">
    <source>
        <dbReference type="EMBL" id="GBG33284.1"/>
    </source>
</evidence>
<dbReference type="SUPFAM" id="SSF52540">
    <property type="entry name" value="P-loop containing nucleoside triphosphate hydrolases"/>
    <property type="match status" value="1"/>
</dbReference>
<keyword evidence="10" id="KW-0505">Motor protein</keyword>
<feature type="region of interest" description="Disordered" evidence="11">
    <location>
        <begin position="1164"/>
        <end position="1184"/>
    </location>
</feature>
<feature type="compositionally biased region" description="Polar residues" evidence="11">
    <location>
        <begin position="693"/>
        <end position="704"/>
    </location>
</feature>
<evidence type="ECO:0000256" key="6">
    <source>
        <dbReference type="ARBA" id="ARBA00022801"/>
    </source>
</evidence>
<feature type="compositionally biased region" description="Acidic residues" evidence="11">
    <location>
        <begin position="508"/>
        <end position="522"/>
    </location>
</feature>
<keyword evidence="9" id="KW-0175">Coiled coil</keyword>
<sequence length="1680" mass="185506">MHPRDERMDFDYGYGPDSSQDEVNKDIGREVVNNALSGYNSVVFAYGKTGSGKTFTMTQLIDFVLEELLAAAASKQAASAKADASSVNIQLHAYYFEIYNEDIYDLWGPSGRRKVSRPMFVDRKTGYADLQSLGITKESVRGLKEMQALLGKGRDARATSATKLNAHSSRSHAILRLECTQSGCAVGGHGNAAAVRTFSCHDLVDLAGAENTRASGATGVNQAEAGKINQSLVTLQRVIEALFRISKLNARRDASSQHPAQVFVPYRDSKLTHLLRPSLGGNAKAFMIATVSPADRDATTSTLDYARKCAQVVNHVKVNVSESKQEATKESKKALGKYKAEVDALSRQLKLTQAQLVEQRAVDRGESAFADTLCAKDARIAALEQQVTQMRAESALKSKEIEAMRLRSEAVVKSSQDLREALQHETSRTKRAQERAQFSEEGLRHYKTINEALCTAIDKLQAVLPGEHATPHGVADAAASAASAKAKAQASNRRMRSGSSNAVASADADIESEDDDDDDDGFESCTENANPNARKTRTMKEFSGTLESLARERDFVRQMAAAHIGSLESQLGDIAAHRDELYRLTANHVAKAMDHVQRLEQSVLTAKDRLGQAFEDSDHGDLSNDDLQEVLATTLTVMFVVSERLCGTMSEDLDHVRLRLAETAPSSPPGPPPTVRKLDLNTTADFFDLESGSEASDNEQTTATDPPKPVLQPRDQKIEPKTIERTPSRGVSEFLESMDAMAAADLSELGIFGDEDDENHDGFATPVGSPRAGSSTAPGADVGAGSGPEELPRSTGNTGIPYVWRFQAAEPKMDGLASEKHANIKSTPLLEQSEKRVTVLGGVHGNELVGIRVVKRLLSELEAGHWEIDQQGAELVLGLGNPEAIKKGTRGSAPGGDLNRSFPLELAKSIEGGEKAEAGKAQQLNLTFEEQRARELGPLLMKTDILLDIHAANTPSDPFIRIAGRCTEDHMRVASWFAGLSNQEESRMKLLLDPFYRIGGKVCTTDEFVNVFGGTGVCLETGLYNDISMEQECYTRLVEMLNHEVGLRDTGKASFSWPAVMPSSNIFLRPYGVTHLRVVKEKNTTFDEANFAQHASELKEGEEPMNDAQSPNPAVTSQSSPRRAAEATVAEDLTPRNEHPREAATQAEDIWDNADVFQSLDLPVEQDNSTSPYTAEASAKATDDVEEVDDFELSYNDVSEIMSLSEIQHVHPSMKIKDLKPELERPNDESDDTKEKKSKGGFWVQNVYSNLFRPFEVVSSHLLTERGFAFEKGVGERNWQVVHKGQILGKYAEASRSMTGGTEQSAEEPVSEELYVALENMYVLFPKPEHLRTVHRPLYWLAREIDLPRAATNPVMAFRTTKDGLFTWRQFSRYLERLYTKNRTQFLEHLHLSPALQRKGANDPWTFVSPEGNQHFSTNTGELASKLTSQVLGDAMGGRAAFRIHELLGRYRELDDDDYVRKDLRDSMVYFPFENSRFKKEGLLVYPTTRRVAGEHFLQCGSPYVSPRISMPFAVERFDKGKKSFLGVAPLGEDANPDEVRGELEEIAKAVQYSLPWVDLVVHDNYILSEVEIEGDAYLMCDHTLPDRSNPTVETVSVRGTSFPSVGATYYSLWKVMYTLSLCRRAGGAQDSLAEIHPVFSVRGELLNEFAWQRELPEPIRPVYREEAPNYPLPRASDEE</sequence>
<dbReference type="GO" id="GO:0046872">
    <property type="term" value="F:metal ion binding"/>
    <property type="evidence" value="ECO:0007669"/>
    <property type="project" value="UniProtKB-KW"/>
</dbReference>
<feature type="region of interest" description="Disordered" evidence="11">
    <location>
        <begin position="419"/>
        <end position="439"/>
    </location>
</feature>
<comment type="subcellular location">
    <subcellularLocation>
        <location evidence="2">Cytoplasm</location>
    </subcellularLocation>
</comment>
<dbReference type="SMART" id="SM00129">
    <property type="entry name" value="KISc"/>
    <property type="match status" value="1"/>
</dbReference>
<feature type="compositionally biased region" description="Basic and acidic residues" evidence="11">
    <location>
        <begin position="1215"/>
        <end position="1228"/>
    </location>
</feature>
<dbReference type="Gene3D" id="3.40.630.10">
    <property type="entry name" value="Zn peptidases"/>
    <property type="match status" value="1"/>
</dbReference>
<gene>
    <name evidence="13" type="ORF">FCC1311_095082</name>
</gene>
<evidence type="ECO:0000256" key="5">
    <source>
        <dbReference type="ARBA" id="ARBA00022741"/>
    </source>
</evidence>
<evidence type="ECO:0000256" key="2">
    <source>
        <dbReference type="ARBA" id="ARBA00004496"/>
    </source>
</evidence>
<evidence type="ECO:0000256" key="7">
    <source>
        <dbReference type="ARBA" id="ARBA00022833"/>
    </source>
</evidence>
<keyword evidence="5 10" id="KW-0547">Nucleotide-binding</keyword>
<evidence type="ECO:0000256" key="8">
    <source>
        <dbReference type="ARBA" id="ARBA00022840"/>
    </source>
</evidence>
<dbReference type="GO" id="GO:0008017">
    <property type="term" value="F:microtubule binding"/>
    <property type="evidence" value="ECO:0007669"/>
    <property type="project" value="InterPro"/>
</dbReference>
<organism evidence="13 14">
    <name type="scientific">Hondaea fermentalgiana</name>
    <dbReference type="NCBI Taxonomy" id="2315210"/>
    <lineage>
        <taxon>Eukaryota</taxon>
        <taxon>Sar</taxon>
        <taxon>Stramenopiles</taxon>
        <taxon>Bigyra</taxon>
        <taxon>Labyrinthulomycetes</taxon>
        <taxon>Thraustochytrida</taxon>
        <taxon>Thraustochytriidae</taxon>
        <taxon>Hondaea</taxon>
    </lineage>
</organism>
<feature type="compositionally biased region" description="Basic and acidic residues" evidence="11">
    <location>
        <begin position="714"/>
        <end position="727"/>
    </location>
</feature>
<comment type="cofactor">
    <cofactor evidence="1">
        <name>Zn(2+)</name>
        <dbReference type="ChEBI" id="CHEBI:29105"/>
    </cofactor>
</comment>
<dbReference type="GO" id="GO:0003777">
    <property type="term" value="F:microtubule motor activity"/>
    <property type="evidence" value="ECO:0007669"/>
    <property type="project" value="InterPro"/>
</dbReference>
<dbReference type="InParanoid" id="A0A2R5GZ40"/>
<evidence type="ECO:0000256" key="9">
    <source>
        <dbReference type="ARBA" id="ARBA00023054"/>
    </source>
</evidence>
<dbReference type="InterPro" id="IPR001752">
    <property type="entry name" value="Kinesin_motor_dom"/>
</dbReference>
<dbReference type="PANTHER" id="PTHR47969:SF15">
    <property type="entry name" value="CHROMOSOME-ASSOCIATED KINESIN KIF4A-RELATED"/>
    <property type="match status" value="1"/>
</dbReference>
<dbReference type="GO" id="GO:0007018">
    <property type="term" value="P:microtubule-based movement"/>
    <property type="evidence" value="ECO:0007669"/>
    <property type="project" value="InterPro"/>
</dbReference>
<proteinExistence type="inferred from homology"/>
<dbReference type="InterPro" id="IPR055438">
    <property type="entry name" value="AstE_AspA_cat"/>
</dbReference>
<evidence type="ECO:0000259" key="12">
    <source>
        <dbReference type="PROSITE" id="PS50067"/>
    </source>
</evidence>
<dbReference type="Pfam" id="PF00225">
    <property type="entry name" value="Kinesin"/>
    <property type="match status" value="1"/>
</dbReference>
<keyword evidence="6" id="KW-0378">Hydrolase</keyword>
<evidence type="ECO:0000256" key="11">
    <source>
        <dbReference type="SAM" id="MobiDB-lite"/>
    </source>
</evidence>
<dbReference type="SUPFAM" id="SSF53187">
    <property type="entry name" value="Zn-dependent exopeptidases"/>
    <property type="match status" value="1"/>
</dbReference>
<dbReference type="GO" id="GO:0005875">
    <property type="term" value="C:microtubule associated complex"/>
    <property type="evidence" value="ECO:0007669"/>
    <property type="project" value="TreeGrafter"/>
</dbReference>
<dbReference type="PANTHER" id="PTHR47969">
    <property type="entry name" value="CHROMOSOME-ASSOCIATED KINESIN KIF4A-RELATED"/>
    <property type="match status" value="1"/>
</dbReference>
<keyword evidence="3" id="KW-0963">Cytoplasm</keyword>
<feature type="region of interest" description="Disordered" evidence="11">
    <location>
        <begin position="753"/>
        <end position="798"/>
    </location>
</feature>
<feature type="region of interest" description="Disordered" evidence="11">
    <location>
        <begin position="1"/>
        <end position="20"/>
    </location>
</feature>
<dbReference type="Pfam" id="PF24827">
    <property type="entry name" value="AstE_AspA_cat"/>
    <property type="match status" value="1"/>
</dbReference>
<dbReference type="OrthoDB" id="8300214at2759"/>
<dbReference type="Gene3D" id="3.40.850.10">
    <property type="entry name" value="Kinesin motor domain"/>
    <property type="match status" value="1"/>
</dbReference>
<evidence type="ECO:0000256" key="10">
    <source>
        <dbReference type="PROSITE-ProRule" id="PRU00283"/>
    </source>
</evidence>
<feature type="region of interest" description="Disordered" evidence="11">
    <location>
        <begin position="1213"/>
        <end position="1237"/>
    </location>
</feature>
<feature type="compositionally biased region" description="Basic and acidic residues" evidence="11">
    <location>
        <begin position="1"/>
        <end position="10"/>
    </location>
</feature>
<feature type="domain" description="Kinesin motor" evidence="12">
    <location>
        <begin position="1"/>
        <end position="312"/>
    </location>
</feature>
<dbReference type="GO" id="GO:0016788">
    <property type="term" value="F:hydrolase activity, acting on ester bonds"/>
    <property type="evidence" value="ECO:0007669"/>
    <property type="project" value="InterPro"/>
</dbReference>
<feature type="compositionally biased region" description="Basic and acidic residues" evidence="11">
    <location>
        <begin position="1133"/>
        <end position="1142"/>
    </location>
</feature>
<feature type="compositionally biased region" description="Polar residues" evidence="11">
    <location>
        <begin position="1107"/>
        <end position="1121"/>
    </location>
</feature>
<evidence type="ECO:0000256" key="4">
    <source>
        <dbReference type="ARBA" id="ARBA00022723"/>
    </source>
</evidence>
<evidence type="ECO:0000256" key="3">
    <source>
        <dbReference type="ARBA" id="ARBA00022490"/>
    </source>
</evidence>
<keyword evidence="8 10" id="KW-0067">ATP-binding</keyword>
<feature type="region of interest" description="Disordered" evidence="11">
    <location>
        <begin position="1099"/>
        <end position="1150"/>
    </location>
</feature>
<keyword evidence="7" id="KW-0862">Zinc</keyword>
<dbReference type="InterPro" id="IPR036961">
    <property type="entry name" value="Kinesin_motor_dom_sf"/>
</dbReference>
<feature type="region of interest" description="Disordered" evidence="11">
    <location>
        <begin position="488"/>
        <end position="539"/>
    </location>
</feature>
<dbReference type="GO" id="GO:0005524">
    <property type="term" value="F:ATP binding"/>
    <property type="evidence" value="ECO:0007669"/>
    <property type="project" value="UniProtKB-UniRule"/>
</dbReference>